<keyword evidence="3" id="KW-1185">Reference proteome</keyword>
<proteinExistence type="predicted"/>
<name>A0A087H9Z1_ARAAL</name>
<dbReference type="OrthoDB" id="513929at2759"/>
<dbReference type="Proteomes" id="UP000029120">
    <property type="component" value="Chromosome 3"/>
</dbReference>
<feature type="transmembrane region" description="Helical" evidence="1">
    <location>
        <begin position="114"/>
        <end position="133"/>
    </location>
</feature>
<keyword evidence="1" id="KW-0472">Membrane</keyword>
<evidence type="ECO:0000256" key="1">
    <source>
        <dbReference type="SAM" id="Phobius"/>
    </source>
</evidence>
<dbReference type="AlphaFoldDB" id="A0A087H9Z1"/>
<organism evidence="2 3">
    <name type="scientific">Arabis alpina</name>
    <name type="common">Alpine rock-cress</name>
    <dbReference type="NCBI Taxonomy" id="50452"/>
    <lineage>
        <taxon>Eukaryota</taxon>
        <taxon>Viridiplantae</taxon>
        <taxon>Streptophyta</taxon>
        <taxon>Embryophyta</taxon>
        <taxon>Tracheophyta</taxon>
        <taxon>Spermatophyta</taxon>
        <taxon>Magnoliopsida</taxon>
        <taxon>eudicotyledons</taxon>
        <taxon>Gunneridae</taxon>
        <taxon>Pentapetalae</taxon>
        <taxon>rosids</taxon>
        <taxon>malvids</taxon>
        <taxon>Brassicales</taxon>
        <taxon>Brassicaceae</taxon>
        <taxon>Arabideae</taxon>
        <taxon>Arabis</taxon>
    </lineage>
</organism>
<dbReference type="PANTHER" id="PTHR37224">
    <property type="entry name" value="OS02G0804400 PROTEIN"/>
    <property type="match status" value="1"/>
</dbReference>
<dbReference type="eggNOG" id="ENOG502S9N3">
    <property type="taxonomic scope" value="Eukaryota"/>
</dbReference>
<sequence>MSSSVLIPSMAVGVPKLSRSSSVHRSLEPMKKKTMSSVKFVTIYQNPSNNISNAGTKRSFRVMASDDRSEQADNGQGTQEDLNYLLKLGVGSVAGAAIIKYGSVLVPEVTRPNLTQALFIIIAPVVISLILLIRSSSSKNQN</sequence>
<feature type="transmembrane region" description="Helical" evidence="1">
    <location>
        <begin position="84"/>
        <end position="102"/>
    </location>
</feature>
<protein>
    <submittedName>
        <fullName evidence="2">Uncharacterized protein</fullName>
    </submittedName>
</protein>
<keyword evidence="1" id="KW-1133">Transmembrane helix</keyword>
<keyword evidence="1" id="KW-0812">Transmembrane</keyword>
<gene>
    <name evidence="2" type="ordered locus">AALP_Aa3g180200</name>
</gene>
<dbReference type="Gramene" id="KFK38943">
    <property type="protein sequence ID" value="KFK38943"/>
    <property type="gene ID" value="AALP_AA3G180200"/>
</dbReference>
<accession>A0A087H9Z1</accession>
<dbReference type="OMA" id="PHRIQAN"/>
<evidence type="ECO:0000313" key="2">
    <source>
        <dbReference type="EMBL" id="KFK38943.1"/>
    </source>
</evidence>
<reference evidence="3" key="1">
    <citation type="journal article" date="2015" name="Nat. Plants">
        <title>Genome expansion of Arabis alpina linked with retrotransposition and reduced symmetric DNA methylation.</title>
        <authorList>
            <person name="Willing E.M."/>
            <person name="Rawat V."/>
            <person name="Mandakova T."/>
            <person name="Maumus F."/>
            <person name="James G.V."/>
            <person name="Nordstroem K.J."/>
            <person name="Becker C."/>
            <person name="Warthmann N."/>
            <person name="Chica C."/>
            <person name="Szarzynska B."/>
            <person name="Zytnicki M."/>
            <person name="Albani M.C."/>
            <person name="Kiefer C."/>
            <person name="Bergonzi S."/>
            <person name="Castaings L."/>
            <person name="Mateos J.L."/>
            <person name="Berns M.C."/>
            <person name="Bujdoso N."/>
            <person name="Piofczyk T."/>
            <person name="de Lorenzo L."/>
            <person name="Barrero-Sicilia C."/>
            <person name="Mateos I."/>
            <person name="Piednoel M."/>
            <person name="Hagmann J."/>
            <person name="Chen-Min-Tao R."/>
            <person name="Iglesias-Fernandez R."/>
            <person name="Schuster S.C."/>
            <person name="Alonso-Blanco C."/>
            <person name="Roudier F."/>
            <person name="Carbonero P."/>
            <person name="Paz-Ares J."/>
            <person name="Davis S.J."/>
            <person name="Pecinka A."/>
            <person name="Quesneville H."/>
            <person name="Colot V."/>
            <person name="Lysak M.A."/>
            <person name="Weigel D."/>
            <person name="Coupland G."/>
            <person name="Schneeberger K."/>
        </authorList>
    </citation>
    <scope>NUCLEOTIDE SEQUENCE [LARGE SCALE GENOMIC DNA]</scope>
    <source>
        <strain evidence="3">cv. Pajares</strain>
    </source>
</reference>
<dbReference type="EMBL" id="CM002871">
    <property type="protein sequence ID" value="KFK38943.1"/>
    <property type="molecule type" value="Genomic_DNA"/>
</dbReference>
<evidence type="ECO:0000313" key="3">
    <source>
        <dbReference type="Proteomes" id="UP000029120"/>
    </source>
</evidence>